<evidence type="ECO:0000313" key="6">
    <source>
        <dbReference type="EMBL" id="RIH85940.1"/>
    </source>
</evidence>
<evidence type="ECO:0000256" key="2">
    <source>
        <dbReference type="ARBA" id="ARBA00022723"/>
    </source>
</evidence>
<organism evidence="6 7">
    <name type="scientific">Meiothermus luteus</name>
    <dbReference type="NCBI Taxonomy" id="2026184"/>
    <lineage>
        <taxon>Bacteria</taxon>
        <taxon>Thermotogati</taxon>
        <taxon>Deinococcota</taxon>
        <taxon>Deinococci</taxon>
        <taxon>Thermales</taxon>
        <taxon>Thermaceae</taxon>
        <taxon>Meiothermus</taxon>
    </lineage>
</organism>
<sequence length="187" mass="20577">MKRLGLVLLGLALLAGVLAQPGGRYQIGTPLTEQEVQRWNIRPSILPDGRGLPPGQGTVDEGERVYNAQCLGCHGANGQGGVFNRLVGEPFPVTKDVDSVDFVIGNYWQYPTTLFDYIRRAMPLQAPGTLSDNEVYALVAYLLYQNGVIDGSEPMNAQTLPKVQMPARAILELDPTTQKRFPWLRLP</sequence>
<dbReference type="GO" id="GO:0046872">
    <property type="term" value="F:metal ion binding"/>
    <property type="evidence" value="ECO:0007669"/>
    <property type="project" value="UniProtKB-KW"/>
</dbReference>
<evidence type="ECO:0000313" key="7">
    <source>
        <dbReference type="Proteomes" id="UP000265800"/>
    </source>
</evidence>
<dbReference type="Proteomes" id="UP000265800">
    <property type="component" value="Unassembled WGS sequence"/>
</dbReference>
<dbReference type="InterPro" id="IPR036909">
    <property type="entry name" value="Cyt_c-like_dom_sf"/>
</dbReference>
<evidence type="ECO:0000256" key="4">
    <source>
        <dbReference type="PROSITE-ProRule" id="PRU00433"/>
    </source>
</evidence>
<keyword evidence="1 4" id="KW-0349">Heme</keyword>
<dbReference type="Pfam" id="PF13442">
    <property type="entry name" value="Cytochrome_CBB3"/>
    <property type="match status" value="1"/>
</dbReference>
<dbReference type="EMBL" id="QWKZ01000038">
    <property type="protein sequence ID" value="RIH85940.1"/>
    <property type="molecule type" value="Genomic_DNA"/>
</dbReference>
<keyword evidence="7" id="KW-1185">Reference proteome</keyword>
<name>A0A399ER07_9DEIN</name>
<evidence type="ECO:0000259" key="5">
    <source>
        <dbReference type="PROSITE" id="PS51007"/>
    </source>
</evidence>
<dbReference type="PANTHER" id="PTHR35008">
    <property type="entry name" value="BLL4482 PROTEIN-RELATED"/>
    <property type="match status" value="1"/>
</dbReference>
<evidence type="ECO:0000256" key="3">
    <source>
        <dbReference type="ARBA" id="ARBA00023004"/>
    </source>
</evidence>
<keyword evidence="2 4" id="KW-0479">Metal-binding</keyword>
<comment type="caution">
    <text evidence="6">The sequence shown here is derived from an EMBL/GenBank/DDBJ whole genome shotgun (WGS) entry which is preliminary data.</text>
</comment>
<evidence type="ECO:0000256" key="1">
    <source>
        <dbReference type="ARBA" id="ARBA00022617"/>
    </source>
</evidence>
<keyword evidence="3 4" id="KW-0408">Iron</keyword>
<feature type="domain" description="Cytochrome c" evidence="5">
    <location>
        <begin position="57"/>
        <end position="146"/>
    </location>
</feature>
<dbReference type="PROSITE" id="PS51007">
    <property type="entry name" value="CYTC"/>
    <property type="match status" value="1"/>
</dbReference>
<proteinExistence type="predicted"/>
<accession>A0A399ER07</accession>
<dbReference type="InterPro" id="IPR009056">
    <property type="entry name" value="Cyt_c-like_dom"/>
</dbReference>
<reference evidence="6 7" key="1">
    <citation type="submission" date="2018-08" db="EMBL/GenBank/DDBJ databases">
        <title>Meiothermus luteus KCTC 52599 genome sequencing project.</title>
        <authorList>
            <person name="Da Costa M.S."/>
            <person name="Albuquerque L."/>
            <person name="Raposo P."/>
            <person name="Froufe H.J.C."/>
            <person name="Barroso C.S."/>
            <person name="Egas C."/>
        </authorList>
    </citation>
    <scope>NUCLEOTIDE SEQUENCE [LARGE SCALE GENOMIC DNA]</scope>
    <source>
        <strain evidence="6 7">KCTC 52599</strain>
    </source>
</reference>
<dbReference type="SUPFAM" id="SSF46626">
    <property type="entry name" value="Cytochrome c"/>
    <property type="match status" value="1"/>
</dbReference>
<dbReference type="Gene3D" id="1.10.760.10">
    <property type="entry name" value="Cytochrome c-like domain"/>
    <property type="match status" value="1"/>
</dbReference>
<dbReference type="GO" id="GO:0020037">
    <property type="term" value="F:heme binding"/>
    <property type="evidence" value="ECO:0007669"/>
    <property type="project" value="InterPro"/>
</dbReference>
<dbReference type="AlphaFoldDB" id="A0A399ER07"/>
<dbReference type="PANTHER" id="PTHR35008:SF8">
    <property type="entry name" value="ALCOHOL DEHYDROGENASE CYTOCHROME C SUBUNIT"/>
    <property type="match status" value="1"/>
</dbReference>
<gene>
    <name evidence="6" type="ORF">Mlute_01422</name>
</gene>
<dbReference type="InterPro" id="IPR051459">
    <property type="entry name" value="Cytochrome_c-type_DH"/>
</dbReference>
<dbReference type="OrthoDB" id="9779283at2"/>
<protein>
    <submittedName>
        <fullName evidence="6">Cytochrome C oxidase, cbb3-type, subunit III</fullName>
    </submittedName>
</protein>
<dbReference type="GO" id="GO:0009055">
    <property type="term" value="F:electron transfer activity"/>
    <property type="evidence" value="ECO:0007669"/>
    <property type="project" value="InterPro"/>
</dbReference>